<dbReference type="EMBL" id="JAPMXC010000001">
    <property type="protein sequence ID" value="MCY0386808.1"/>
    <property type="molecule type" value="Genomic_DNA"/>
</dbReference>
<accession>A0ABT3ZLI5</accession>
<evidence type="ECO:0000313" key="1">
    <source>
        <dbReference type="EMBL" id="MCY0386808.1"/>
    </source>
</evidence>
<reference evidence="1" key="1">
    <citation type="submission" date="2022-11" db="EMBL/GenBank/DDBJ databases">
        <title>Robbsia betulipollinis sp. nov., isolated from pollen of birch (Betula pendula).</title>
        <authorList>
            <person name="Shi H."/>
            <person name="Ambika Manirajan B."/>
            <person name="Ratering S."/>
            <person name="Geissler-Plaum R."/>
            <person name="Schnell S."/>
        </authorList>
    </citation>
    <scope>NUCLEOTIDE SEQUENCE</scope>
    <source>
        <strain evidence="1">Bb-Pol-6</strain>
    </source>
</reference>
<dbReference type="Proteomes" id="UP001082899">
    <property type="component" value="Unassembled WGS sequence"/>
</dbReference>
<sequence>MMDQSADLWIAHDVGPRALSPRIGGVVQPKNWFIDIATVSVK</sequence>
<gene>
    <name evidence="1" type="ORF">OVY01_06080</name>
</gene>
<evidence type="ECO:0000313" key="2">
    <source>
        <dbReference type="Proteomes" id="UP001082899"/>
    </source>
</evidence>
<proteinExistence type="predicted"/>
<protein>
    <submittedName>
        <fullName evidence="1">Uncharacterized protein</fullName>
    </submittedName>
</protein>
<comment type="caution">
    <text evidence="1">The sequence shown here is derived from an EMBL/GenBank/DDBJ whole genome shotgun (WGS) entry which is preliminary data.</text>
</comment>
<keyword evidence="2" id="KW-1185">Reference proteome</keyword>
<dbReference type="RefSeq" id="WP_267846435.1">
    <property type="nucleotide sequence ID" value="NZ_JAPMXC010000001.1"/>
</dbReference>
<organism evidence="1 2">
    <name type="scientific">Robbsia betulipollinis</name>
    <dbReference type="NCBI Taxonomy" id="2981849"/>
    <lineage>
        <taxon>Bacteria</taxon>
        <taxon>Pseudomonadati</taxon>
        <taxon>Pseudomonadota</taxon>
        <taxon>Betaproteobacteria</taxon>
        <taxon>Burkholderiales</taxon>
        <taxon>Burkholderiaceae</taxon>
        <taxon>Robbsia</taxon>
    </lineage>
</organism>
<name>A0ABT3ZLI5_9BURK</name>